<dbReference type="AlphaFoldDB" id="A0A1C7MVQ3"/>
<dbReference type="PANTHER" id="PTHR46026:SF1">
    <property type="entry name" value="RHO-TYPE GUANINE NUCLEOTIDE EXCHANGE FACTOR, ISOFORM F"/>
    <property type="match status" value="1"/>
</dbReference>
<dbReference type="Gene3D" id="2.30.30.40">
    <property type="entry name" value="SH3 Domains"/>
    <property type="match status" value="1"/>
</dbReference>
<evidence type="ECO:0000256" key="2">
    <source>
        <dbReference type="PROSITE-ProRule" id="PRU00192"/>
    </source>
</evidence>
<dbReference type="Pfam" id="PF00018">
    <property type="entry name" value="SH3_1"/>
    <property type="match status" value="1"/>
</dbReference>
<dbReference type="SMART" id="SM00326">
    <property type="entry name" value="SH3"/>
    <property type="match status" value="1"/>
</dbReference>
<dbReference type="FunFam" id="2.30.30.40:FF:000072">
    <property type="entry name" value="Unconventional Myosin IB"/>
    <property type="match status" value="1"/>
</dbReference>
<dbReference type="PANTHER" id="PTHR46026">
    <property type="entry name" value="RHO-TYPE GUANINE NUCLEOTIDE EXCHANGE FACTOR, ISOFORM F"/>
    <property type="match status" value="1"/>
</dbReference>
<dbReference type="STRING" id="101091.A0A1C7MVQ3"/>
<organism evidence="4 5">
    <name type="scientific">Choanephora cucurbitarum</name>
    <dbReference type="NCBI Taxonomy" id="101091"/>
    <lineage>
        <taxon>Eukaryota</taxon>
        <taxon>Fungi</taxon>
        <taxon>Fungi incertae sedis</taxon>
        <taxon>Mucoromycota</taxon>
        <taxon>Mucoromycotina</taxon>
        <taxon>Mucoromycetes</taxon>
        <taxon>Mucorales</taxon>
        <taxon>Mucorineae</taxon>
        <taxon>Choanephoraceae</taxon>
        <taxon>Choanephoroideae</taxon>
        <taxon>Choanephora</taxon>
    </lineage>
</organism>
<comment type="caution">
    <text evidence="4">The sequence shown here is derived from an EMBL/GenBank/DDBJ whole genome shotgun (WGS) entry which is preliminary data.</text>
</comment>
<dbReference type="PRINTS" id="PR00452">
    <property type="entry name" value="SH3DOMAIN"/>
</dbReference>
<protein>
    <submittedName>
        <fullName evidence="4">GRB2-related adapter protein</fullName>
    </submittedName>
</protein>
<reference evidence="4 5" key="1">
    <citation type="submission" date="2016-03" db="EMBL/GenBank/DDBJ databases">
        <title>Choanephora cucurbitarum.</title>
        <authorList>
            <person name="Min B."/>
            <person name="Park H."/>
            <person name="Park J.-H."/>
            <person name="Shin H.-D."/>
            <person name="Choi I.-G."/>
        </authorList>
    </citation>
    <scope>NUCLEOTIDE SEQUENCE [LARGE SCALE GENOMIC DNA]</scope>
    <source>
        <strain evidence="4 5">KUS-F28377</strain>
    </source>
</reference>
<evidence type="ECO:0000313" key="5">
    <source>
        <dbReference type="Proteomes" id="UP000093000"/>
    </source>
</evidence>
<dbReference type="Proteomes" id="UP000093000">
    <property type="component" value="Unassembled WGS sequence"/>
</dbReference>
<dbReference type="OrthoDB" id="10255964at2759"/>
<dbReference type="InterPro" id="IPR036028">
    <property type="entry name" value="SH3-like_dom_sf"/>
</dbReference>
<dbReference type="EMBL" id="LUGH01001675">
    <property type="protein sequence ID" value="OBZ80848.1"/>
    <property type="molecule type" value="Genomic_DNA"/>
</dbReference>
<keyword evidence="5" id="KW-1185">Reference proteome</keyword>
<proteinExistence type="predicted"/>
<evidence type="ECO:0000256" key="1">
    <source>
        <dbReference type="ARBA" id="ARBA00022443"/>
    </source>
</evidence>
<name>A0A1C7MVQ3_9FUNG</name>
<sequence>MNSLSLLCTVQALYTFESNDPSSLRFEEGDFIDVLSKLSSGWWDGWCNGQRGWFPSNYVKIIKEYDGKSTKPI</sequence>
<dbReference type="InParanoid" id="A0A1C7MVQ3"/>
<dbReference type="PRINTS" id="PR00499">
    <property type="entry name" value="P67PHOX"/>
</dbReference>
<gene>
    <name evidence="4" type="primary">GRAP</name>
    <name evidence="4" type="ORF">A0J61_11103</name>
</gene>
<dbReference type="GO" id="GO:0005737">
    <property type="term" value="C:cytoplasm"/>
    <property type="evidence" value="ECO:0007669"/>
    <property type="project" value="TreeGrafter"/>
</dbReference>
<evidence type="ECO:0000313" key="4">
    <source>
        <dbReference type="EMBL" id="OBZ80848.1"/>
    </source>
</evidence>
<dbReference type="GO" id="GO:0005085">
    <property type="term" value="F:guanyl-nucleotide exchange factor activity"/>
    <property type="evidence" value="ECO:0007669"/>
    <property type="project" value="TreeGrafter"/>
</dbReference>
<feature type="domain" description="SH3" evidence="3">
    <location>
        <begin position="5"/>
        <end position="64"/>
    </location>
</feature>
<dbReference type="SUPFAM" id="SSF50044">
    <property type="entry name" value="SH3-domain"/>
    <property type="match status" value="1"/>
</dbReference>
<keyword evidence="1 2" id="KW-0728">SH3 domain</keyword>
<accession>A0A1C7MVQ3</accession>
<dbReference type="InterPro" id="IPR001452">
    <property type="entry name" value="SH3_domain"/>
</dbReference>
<dbReference type="PROSITE" id="PS50002">
    <property type="entry name" value="SH3"/>
    <property type="match status" value="1"/>
</dbReference>
<evidence type="ECO:0000259" key="3">
    <source>
        <dbReference type="PROSITE" id="PS50002"/>
    </source>
</evidence>